<keyword evidence="7" id="KW-1185">Reference proteome</keyword>
<dbReference type="AlphaFoldDB" id="A0AAV1LBD3"/>
<sequence>MVSCMAITAPFMTEDPIELKSVLIQFGESEGHHTSIKVYRELKSLLENWGIYDKVNLFVTDNASNMESAARYFELDGWVHFGCYAHKLNLVVQDALAEIKDTIEKVQRVVNHFRKSTISKEKLLKYQSNQQNINQPKSVIKSVPTRWNSVYLMLERFIEIVEALRATIPSLGTDLPIIPMEEWKCIEQICVILKPFYEVTVEMSAENYFVASKAIIFTSSLINICANYTMLQELYPPVKKLAKKLKEGMTKRLGSLEKNDTISLSTVLDPRLN</sequence>
<comment type="subcellular location">
    <subcellularLocation>
        <location evidence="1">Nucleus</location>
    </subcellularLocation>
</comment>
<dbReference type="PANTHER" id="PTHR46481">
    <property type="entry name" value="ZINC FINGER BED DOMAIN-CONTAINING PROTEIN 4"/>
    <property type="match status" value="1"/>
</dbReference>
<accession>A0AAV1LBD3</accession>
<dbReference type="PANTHER" id="PTHR46481:SF10">
    <property type="entry name" value="ZINC FINGER BED DOMAIN-CONTAINING PROTEIN 39"/>
    <property type="match status" value="1"/>
</dbReference>
<reference evidence="6 7" key="1">
    <citation type="submission" date="2023-11" db="EMBL/GenBank/DDBJ databases">
        <authorList>
            <person name="Hedman E."/>
            <person name="Englund M."/>
            <person name="Stromberg M."/>
            <person name="Nyberg Akerstrom W."/>
            <person name="Nylinder S."/>
            <person name="Jareborg N."/>
            <person name="Kallberg Y."/>
            <person name="Kronander E."/>
        </authorList>
    </citation>
    <scope>NUCLEOTIDE SEQUENCE [LARGE SCALE GENOMIC DNA]</scope>
</reference>
<protein>
    <recommendedName>
        <fullName evidence="8">Zinc finger BED domain-containing protein 4</fullName>
    </recommendedName>
</protein>
<comment type="caution">
    <text evidence="6">The sequence shown here is derived from an EMBL/GenBank/DDBJ whole genome shotgun (WGS) entry which is preliminary data.</text>
</comment>
<evidence type="ECO:0000256" key="4">
    <source>
        <dbReference type="ARBA" id="ARBA00022833"/>
    </source>
</evidence>
<dbReference type="InterPro" id="IPR012337">
    <property type="entry name" value="RNaseH-like_sf"/>
</dbReference>
<keyword evidence="2" id="KW-0479">Metal-binding</keyword>
<evidence type="ECO:0000256" key="3">
    <source>
        <dbReference type="ARBA" id="ARBA00022771"/>
    </source>
</evidence>
<evidence type="ECO:0000256" key="1">
    <source>
        <dbReference type="ARBA" id="ARBA00004123"/>
    </source>
</evidence>
<dbReference type="GO" id="GO:0008270">
    <property type="term" value="F:zinc ion binding"/>
    <property type="evidence" value="ECO:0007669"/>
    <property type="project" value="UniProtKB-KW"/>
</dbReference>
<dbReference type="EMBL" id="CAVLGL010000087">
    <property type="protein sequence ID" value="CAK1592618.1"/>
    <property type="molecule type" value="Genomic_DNA"/>
</dbReference>
<organism evidence="6 7">
    <name type="scientific">Parnassius mnemosyne</name>
    <name type="common">clouded apollo</name>
    <dbReference type="NCBI Taxonomy" id="213953"/>
    <lineage>
        <taxon>Eukaryota</taxon>
        <taxon>Metazoa</taxon>
        <taxon>Ecdysozoa</taxon>
        <taxon>Arthropoda</taxon>
        <taxon>Hexapoda</taxon>
        <taxon>Insecta</taxon>
        <taxon>Pterygota</taxon>
        <taxon>Neoptera</taxon>
        <taxon>Endopterygota</taxon>
        <taxon>Lepidoptera</taxon>
        <taxon>Glossata</taxon>
        <taxon>Ditrysia</taxon>
        <taxon>Papilionoidea</taxon>
        <taxon>Papilionidae</taxon>
        <taxon>Parnassiinae</taxon>
        <taxon>Parnassini</taxon>
        <taxon>Parnassius</taxon>
        <taxon>Driopa</taxon>
    </lineage>
</organism>
<evidence type="ECO:0000256" key="2">
    <source>
        <dbReference type="ARBA" id="ARBA00022723"/>
    </source>
</evidence>
<dbReference type="SUPFAM" id="SSF53098">
    <property type="entry name" value="Ribonuclease H-like"/>
    <property type="match status" value="1"/>
</dbReference>
<keyword evidence="5" id="KW-0539">Nucleus</keyword>
<evidence type="ECO:0000313" key="6">
    <source>
        <dbReference type="EMBL" id="CAK1592618.1"/>
    </source>
</evidence>
<gene>
    <name evidence="6" type="ORF">PARMNEM_LOCUS12535</name>
</gene>
<evidence type="ECO:0000313" key="7">
    <source>
        <dbReference type="Proteomes" id="UP001314205"/>
    </source>
</evidence>
<dbReference type="Proteomes" id="UP001314205">
    <property type="component" value="Unassembled WGS sequence"/>
</dbReference>
<evidence type="ECO:0008006" key="8">
    <source>
        <dbReference type="Google" id="ProtNLM"/>
    </source>
</evidence>
<dbReference type="GO" id="GO:0005634">
    <property type="term" value="C:nucleus"/>
    <property type="evidence" value="ECO:0007669"/>
    <property type="project" value="UniProtKB-SubCell"/>
</dbReference>
<dbReference type="InterPro" id="IPR052035">
    <property type="entry name" value="ZnF_BED_domain_contain"/>
</dbReference>
<evidence type="ECO:0000256" key="5">
    <source>
        <dbReference type="ARBA" id="ARBA00023242"/>
    </source>
</evidence>
<proteinExistence type="predicted"/>
<name>A0AAV1LBD3_9NEOP</name>
<keyword evidence="4" id="KW-0862">Zinc</keyword>
<keyword evidence="3" id="KW-0863">Zinc-finger</keyword>